<sequence length="90" mass="10600">IGHITKLSLENEQIREMKTLSIKPTLFEIPNYLSSEECDEIVRLAQEQGLEISQTLDEDLYEDPEGFQDDQSDVFEYYDYNKDNFLDVDE</sequence>
<reference evidence="1" key="1">
    <citation type="submission" date="2020-04" db="EMBL/GenBank/DDBJ databases">
        <authorList>
            <person name="Alioto T."/>
            <person name="Alioto T."/>
            <person name="Gomez Garrido J."/>
        </authorList>
    </citation>
    <scope>NUCLEOTIDE SEQUENCE</scope>
    <source>
        <strain evidence="1">A484AB</strain>
    </source>
</reference>
<evidence type="ECO:0000313" key="2">
    <source>
        <dbReference type="Proteomes" id="UP001152795"/>
    </source>
</evidence>
<dbReference type="Proteomes" id="UP001152795">
    <property type="component" value="Unassembled WGS sequence"/>
</dbReference>
<keyword evidence="1" id="KW-0472">Membrane</keyword>
<keyword evidence="2" id="KW-1185">Reference proteome</keyword>
<protein>
    <submittedName>
        <fullName evidence="1">Transmembrane prolyl 4-hydroxylase</fullName>
    </submittedName>
</protein>
<name>A0A6S7KAN6_PARCT</name>
<evidence type="ECO:0000313" key="1">
    <source>
        <dbReference type="EMBL" id="CAB4042776.1"/>
    </source>
</evidence>
<keyword evidence="1" id="KW-0812">Transmembrane</keyword>
<feature type="non-terminal residue" evidence="1">
    <location>
        <position position="1"/>
    </location>
</feature>
<proteinExistence type="predicted"/>
<organism evidence="1 2">
    <name type="scientific">Paramuricea clavata</name>
    <name type="common">Red gorgonian</name>
    <name type="synonym">Violescent sea-whip</name>
    <dbReference type="NCBI Taxonomy" id="317549"/>
    <lineage>
        <taxon>Eukaryota</taxon>
        <taxon>Metazoa</taxon>
        <taxon>Cnidaria</taxon>
        <taxon>Anthozoa</taxon>
        <taxon>Octocorallia</taxon>
        <taxon>Malacalcyonacea</taxon>
        <taxon>Plexauridae</taxon>
        <taxon>Paramuricea</taxon>
    </lineage>
</organism>
<dbReference type="EMBL" id="CACRXK020030797">
    <property type="protein sequence ID" value="CAB4042776.1"/>
    <property type="molecule type" value="Genomic_DNA"/>
</dbReference>
<accession>A0A6S7KAN6</accession>
<comment type="caution">
    <text evidence="1">The sequence shown here is derived from an EMBL/GenBank/DDBJ whole genome shotgun (WGS) entry which is preliminary data.</text>
</comment>
<dbReference type="OrthoDB" id="5954436at2759"/>
<dbReference type="AlphaFoldDB" id="A0A6S7KAN6"/>
<gene>
    <name evidence="1" type="ORF">PACLA_8A002363</name>
</gene>
<dbReference type="Gene3D" id="2.60.120.620">
    <property type="entry name" value="q2cbj1_9rhob like domain"/>
    <property type="match status" value="1"/>
</dbReference>
<feature type="non-terminal residue" evidence="1">
    <location>
        <position position="90"/>
    </location>
</feature>